<name>A0AA96GJI4_9BACT</name>
<dbReference type="SUPFAM" id="SSF53850">
    <property type="entry name" value="Periplasmic binding protein-like II"/>
    <property type="match status" value="1"/>
</dbReference>
<sequence length="395" mass="44534">MKRMSWVIFFVGTMILLLQELAGAESKFKPLSQILANAKFSITRPSGLSPTFPTRTGRAGIESCLHYTPAPLLSPEKLFVLGENETLSLAEDIEHSFSNVQKLLTVKARSIETTQTPPWWQISQHSSIAIMSEPMNDHERLGFMDYWGYEPTQLKIAADPVVLIVHLSNPLIQRGISQKEIDAIFSQTPSREIPPMKTWSDLDLKGDWRSRSIILHGYDASVSLHDFFKFQALQGKDFHNRVHRHPSSGQVVFAVGKEKGALGFTKLSSVTPQVGIVPLRESSKQLPIDKNSRLNTAYAFTQYLYGYLNLNPQTHPDEAAIELFKFLYSQQGQAFLKNRGYVSLPITMISQEWNQLKKGSDKNFPDFTKMCSTPFSGRGFFFSSLLVENTNPLLS</sequence>
<dbReference type="KEGG" id="nneo:PQG83_02085"/>
<evidence type="ECO:0008006" key="3">
    <source>
        <dbReference type="Google" id="ProtNLM"/>
    </source>
</evidence>
<protein>
    <recommendedName>
        <fullName evidence="3">PBP domain-containing protein</fullName>
    </recommendedName>
</protein>
<dbReference type="AlphaFoldDB" id="A0AA96GJI4"/>
<keyword evidence="2" id="KW-1185">Reference proteome</keyword>
<dbReference type="RefSeq" id="WP_312746220.1">
    <property type="nucleotide sequence ID" value="NZ_CP116968.1"/>
</dbReference>
<dbReference type="Gene3D" id="3.40.190.10">
    <property type="entry name" value="Periplasmic binding protein-like II"/>
    <property type="match status" value="2"/>
</dbReference>
<evidence type="ECO:0000313" key="2">
    <source>
        <dbReference type="Proteomes" id="UP001302494"/>
    </source>
</evidence>
<dbReference type="PANTHER" id="PTHR30570">
    <property type="entry name" value="PERIPLASMIC PHOSPHATE BINDING COMPONENT OF PHOSPHATE ABC TRANSPORTER"/>
    <property type="match status" value="1"/>
</dbReference>
<proteinExistence type="predicted"/>
<reference evidence="1 2" key="1">
    <citation type="submission" date="2023-01" db="EMBL/GenBank/DDBJ databases">
        <title>Cultivation and genomic characterization of new, ubiquitous marine nitrite-oxidizing bacteria from the Nitrospirales.</title>
        <authorList>
            <person name="Mueller A.J."/>
            <person name="Daebeler A."/>
            <person name="Herbold C.W."/>
            <person name="Kirkegaard R.H."/>
            <person name="Daims H."/>
        </authorList>
    </citation>
    <scope>NUCLEOTIDE SEQUENCE [LARGE SCALE GENOMIC DNA]</scope>
    <source>
        <strain evidence="1 2">DK</strain>
    </source>
</reference>
<dbReference type="PANTHER" id="PTHR30570:SF6">
    <property type="entry name" value="PHOSPHATE-BINDING PROTEIN PSTS"/>
    <property type="match status" value="1"/>
</dbReference>
<dbReference type="EMBL" id="CP116968">
    <property type="protein sequence ID" value="WNM62558.1"/>
    <property type="molecule type" value="Genomic_DNA"/>
</dbReference>
<accession>A0AA96GJI4</accession>
<dbReference type="Proteomes" id="UP001302494">
    <property type="component" value="Chromosome"/>
</dbReference>
<organism evidence="1 2">
    <name type="scientific">Candidatus Nitrospira neomarina</name>
    <dbReference type="NCBI Taxonomy" id="3020899"/>
    <lineage>
        <taxon>Bacteria</taxon>
        <taxon>Pseudomonadati</taxon>
        <taxon>Nitrospirota</taxon>
        <taxon>Nitrospiria</taxon>
        <taxon>Nitrospirales</taxon>
        <taxon>Nitrospiraceae</taxon>
        <taxon>Nitrospira</taxon>
    </lineage>
</organism>
<gene>
    <name evidence="1" type="ORF">PQG83_02085</name>
</gene>
<dbReference type="InterPro" id="IPR050811">
    <property type="entry name" value="Phosphate_ABC_transporter"/>
</dbReference>
<evidence type="ECO:0000313" key="1">
    <source>
        <dbReference type="EMBL" id="WNM62558.1"/>
    </source>
</evidence>